<dbReference type="InterPro" id="IPR007308">
    <property type="entry name" value="Rtr1/RPAP2_dom"/>
</dbReference>
<evidence type="ECO:0000313" key="16">
    <source>
        <dbReference type="Proteomes" id="UP000085678"/>
    </source>
</evidence>
<comment type="similarity">
    <text evidence="2 11 12">Belongs to the RPAP2 family.</text>
</comment>
<accession>A0A1S3JNI2</accession>
<evidence type="ECO:0000256" key="2">
    <source>
        <dbReference type="ARBA" id="ARBA00005676"/>
    </source>
</evidence>
<keyword evidence="5 12" id="KW-0378">Hydrolase</keyword>
<dbReference type="OrthoDB" id="2590500at2759"/>
<evidence type="ECO:0000256" key="9">
    <source>
        <dbReference type="ARBA" id="ARBA00047761"/>
    </source>
</evidence>
<evidence type="ECO:0000256" key="12">
    <source>
        <dbReference type="RuleBase" id="RU367080"/>
    </source>
</evidence>
<feature type="region of interest" description="Disordered" evidence="14">
    <location>
        <begin position="333"/>
        <end position="369"/>
    </location>
</feature>
<keyword evidence="7 12" id="KW-0904">Protein phosphatase</keyword>
<protein>
    <recommendedName>
        <fullName evidence="12">RNA polymerase II subunit B1 CTD phosphatase RPAP2 homolog</fullName>
        <ecNumber evidence="12">3.1.3.16</ecNumber>
    </recommendedName>
</protein>
<feature type="domain" description="RTR1-type" evidence="15">
    <location>
        <begin position="52"/>
        <end position="135"/>
    </location>
</feature>
<dbReference type="GO" id="GO:0043175">
    <property type="term" value="F:RNA polymerase core enzyme binding"/>
    <property type="evidence" value="ECO:0007669"/>
    <property type="project" value="UniProtKB-UniRule"/>
</dbReference>
<keyword evidence="6 12" id="KW-0862">Zinc</keyword>
<gene>
    <name evidence="17" type="primary">LOC106174489</name>
</gene>
<feature type="compositionally biased region" description="Acidic residues" evidence="14">
    <location>
        <begin position="343"/>
        <end position="355"/>
    </location>
</feature>
<dbReference type="InterPro" id="IPR039693">
    <property type="entry name" value="Rtr1/RPAP2"/>
</dbReference>
<comment type="catalytic activity">
    <reaction evidence="10 12">
        <text>O-phospho-L-threonyl-[protein] + H2O = L-threonyl-[protein] + phosphate</text>
        <dbReference type="Rhea" id="RHEA:47004"/>
        <dbReference type="Rhea" id="RHEA-COMP:11060"/>
        <dbReference type="Rhea" id="RHEA-COMP:11605"/>
        <dbReference type="ChEBI" id="CHEBI:15377"/>
        <dbReference type="ChEBI" id="CHEBI:30013"/>
        <dbReference type="ChEBI" id="CHEBI:43474"/>
        <dbReference type="ChEBI" id="CHEBI:61977"/>
        <dbReference type="EC" id="3.1.3.16"/>
    </reaction>
</comment>
<evidence type="ECO:0000256" key="11">
    <source>
        <dbReference type="PROSITE-ProRule" id="PRU00812"/>
    </source>
</evidence>
<dbReference type="Proteomes" id="UP000085678">
    <property type="component" value="Unplaced"/>
</dbReference>
<evidence type="ECO:0000256" key="5">
    <source>
        <dbReference type="ARBA" id="ARBA00022801"/>
    </source>
</evidence>
<evidence type="ECO:0000256" key="10">
    <source>
        <dbReference type="ARBA" id="ARBA00048336"/>
    </source>
</evidence>
<dbReference type="GO" id="GO:0005737">
    <property type="term" value="C:cytoplasm"/>
    <property type="evidence" value="ECO:0007669"/>
    <property type="project" value="TreeGrafter"/>
</dbReference>
<dbReference type="GeneID" id="106174489"/>
<feature type="region of interest" description="Disordered" evidence="14">
    <location>
        <begin position="387"/>
        <end position="422"/>
    </location>
</feature>
<dbReference type="Gene3D" id="1.25.40.820">
    <property type="match status" value="1"/>
</dbReference>
<dbReference type="InterPro" id="IPR038534">
    <property type="entry name" value="Rtr1/RPAP2_sf"/>
</dbReference>
<dbReference type="AlphaFoldDB" id="A0A1S3JNI2"/>
<evidence type="ECO:0000313" key="17">
    <source>
        <dbReference type="RefSeq" id="XP_013411524.1"/>
    </source>
</evidence>
<name>A0A1S3JNI2_LINAN</name>
<reference evidence="17" key="1">
    <citation type="submission" date="2025-08" db="UniProtKB">
        <authorList>
            <consortium name="RefSeq"/>
        </authorList>
    </citation>
    <scope>IDENTIFICATION</scope>
    <source>
        <tissue evidence="17">Gonads</tissue>
    </source>
</reference>
<evidence type="ECO:0000256" key="3">
    <source>
        <dbReference type="ARBA" id="ARBA00022723"/>
    </source>
</evidence>
<dbReference type="RefSeq" id="XP_013411524.1">
    <property type="nucleotide sequence ID" value="XM_013556070.1"/>
</dbReference>
<sequence>MSSNVGKRDGTANERREMLLRRLQKQKEAQQKALNILQQTLDGAVTQDFVFENAHYIDPPVYQDIVEERHLAKLCGYLLCGQELGQIPKQKYHISAKNNRVYDISERKKFCSNRCYKASSYLQQQLLTSPLYLRDQETPVTIQLLPDNCHIGNAAETIITKEQSQIALELRNTELEDQRKRGMTVKTRRTTKNVEIATEDGKEETQNQFTSVADMSPSTEEQISSHVMSREIKEKEHVLLQTSPKHVHTEKVMVSSRSTDIADTNSGIEQALGSSEDKLDELLVQDTAKMNISVGHEDKSTDKVTKYGVERNEHHDAQNAGGQSRKNVFGLIHTSPKHSNTDLDSDDDEDGDDGGIEMSGSHGNHDDAQQDKVTYLMELLAKREKMLQKSSSLKNQDNSSSTQSSGPENGAFNKDPKTNEKDCDTLKTVDACSKETDLKVHVSKGHPQISSRKSELQTVRKESCIDLLSQIEKAILEWTTESTIEYLTGDKASKQKIIKKQEFDEKYAEMGRRVHLKQLDLDSAGLYEAGNMEGERQGGGKLPDMKTLQKDGQEFGLKVTEFYKGSTAYSVEVQDESGAVEKKGSGDEKSEEEPILPMVDHYSQQQIRKKIVLERLSKILPDLLVPLNLPLQEVSAELRLLVGTFSLGSHNILFRSVEWNIVAIVLLKMLGMHKQSVGIALEQPSAAWFLKQVLAPFGEESEKRIQKILKRVTHVSS</sequence>
<keyword evidence="16" id="KW-1185">Reference proteome</keyword>
<dbReference type="EC" id="3.1.3.16" evidence="12"/>
<evidence type="ECO:0000256" key="14">
    <source>
        <dbReference type="SAM" id="MobiDB-lite"/>
    </source>
</evidence>
<comment type="function">
    <text evidence="12">Putative RNA polymerase II subunit B1 C-terminal domain (CTD) phosphatase involved in RNA polymerase II transcription regulation.</text>
</comment>
<evidence type="ECO:0000256" key="4">
    <source>
        <dbReference type="ARBA" id="ARBA00022771"/>
    </source>
</evidence>
<comment type="subcellular location">
    <subcellularLocation>
        <location evidence="1 12">Nucleus</location>
    </subcellularLocation>
</comment>
<evidence type="ECO:0000256" key="7">
    <source>
        <dbReference type="ARBA" id="ARBA00022912"/>
    </source>
</evidence>
<evidence type="ECO:0000256" key="13">
    <source>
        <dbReference type="SAM" id="Coils"/>
    </source>
</evidence>
<evidence type="ECO:0000256" key="8">
    <source>
        <dbReference type="ARBA" id="ARBA00023242"/>
    </source>
</evidence>
<dbReference type="GO" id="GO:0005634">
    <property type="term" value="C:nucleus"/>
    <property type="evidence" value="ECO:0007669"/>
    <property type="project" value="UniProtKB-SubCell"/>
</dbReference>
<dbReference type="PROSITE" id="PS51479">
    <property type="entry name" value="ZF_RTR1"/>
    <property type="match status" value="1"/>
</dbReference>
<dbReference type="InParanoid" id="A0A1S3JNI2"/>
<evidence type="ECO:0000256" key="1">
    <source>
        <dbReference type="ARBA" id="ARBA00004123"/>
    </source>
</evidence>
<feature type="coiled-coil region" evidence="13">
    <location>
        <begin position="13"/>
        <end position="40"/>
    </location>
</feature>
<keyword evidence="13" id="KW-0175">Coiled coil</keyword>
<dbReference type="GO" id="GO:0008420">
    <property type="term" value="F:RNA polymerase II CTD heptapeptide repeat phosphatase activity"/>
    <property type="evidence" value="ECO:0007669"/>
    <property type="project" value="UniProtKB-UniRule"/>
</dbReference>
<dbReference type="GO" id="GO:0008270">
    <property type="term" value="F:zinc ion binding"/>
    <property type="evidence" value="ECO:0007669"/>
    <property type="project" value="UniProtKB-KW"/>
</dbReference>
<comment type="catalytic activity">
    <reaction evidence="9 12">
        <text>O-phospho-L-seryl-[protein] + H2O = L-seryl-[protein] + phosphate</text>
        <dbReference type="Rhea" id="RHEA:20629"/>
        <dbReference type="Rhea" id="RHEA-COMP:9863"/>
        <dbReference type="Rhea" id="RHEA-COMP:11604"/>
        <dbReference type="ChEBI" id="CHEBI:15377"/>
        <dbReference type="ChEBI" id="CHEBI:29999"/>
        <dbReference type="ChEBI" id="CHEBI:43474"/>
        <dbReference type="ChEBI" id="CHEBI:83421"/>
        <dbReference type="EC" id="3.1.3.16"/>
    </reaction>
</comment>
<dbReference type="STRING" id="7574.A0A1S3JNI2"/>
<dbReference type="Pfam" id="PF04181">
    <property type="entry name" value="RPAP2_Rtr1"/>
    <property type="match status" value="1"/>
</dbReference>
<evidence type="ECO:0000256" key="6">
    <source>
        <dbReference type="ARBA" id="ARBA00022833"/>
    </source>
</evidence>
<proteinExistence type="inferred from homology"/>
<dbReference type="KEGG" id="lak:106174489"/>
<feature type="compositionally biased region" description="Low complexity" evidence="14">
    <location>
        <begin position="388"/>
        <end position="401"/>
    </location>
</feature>
<evidence type="ECO:0000259" key="15">
    <source>
        <dbReference type="PROSITE" id="PS51479"/>
    </source>
</evidence>
<keyword evidence="8 12" id="KW-0539">Nucleus</keyword>
<keyword evidence="3 12" id="KW-0479">Metal-binding</keyword>
<keyword evidence="4 12" id="KW-0863">Zinc-finger</keyword>
<dbReference type="PANTHER" id="PTHR14732:SF0">
    <property type="entry name" value="RNA POLYMERASE II SUBUNIT B1 CTD PHOSPHATASE RPAP2-RELATED"/>
    <property type="match status" value="1"/>
</dbReference>
<organism evidence="16 17">
    <name type="scientific">Lingula anatina</name>
    <name type="common">Brachiopod</name>
    <name type="synonym">Lingula unguis</name>
    <dbReference type="NCBI Taxonomy" id="7574"/>
    <lineage>
        <taxon>Eukaryota</taxon>
        <taxon>Metazoa</taxon>
        <taxon>Spiralia</taxon>
        <taxon>Lophotrochozoa</taxon>
        <taxon>Brachiopoda</taxon>
        <taxon>Linguliformea</taxon>
        <taxon>Lingulata</taxon>
        <taxon>Lingulida</taxon>
        <taxon>Linguloidea</taxon>
        <taxon>Lingulidae</taxon>
        <taxon>Lingula</taxon>
    </lineage>
</organism>
<dbReference type="PANTHER" id="PTHR14732">
    <property type="entry name" value="RNA POLYMERASE II SUBUNIT B1 CTD PHOSPHATASE RPAP2-RELATED"/>
    <property type="match status" value="1"/>
</dbReference>